<evidence type="ECO:0000256" key="1">
    <source>
        <dbReference type="SAM" id="MobiDB-lite"/>
    </source>
</evidence>
<evidence type="ECO:0000313" key="5">
    <source>
        <dbReference type="EMBL" id="OSY50849.1"/>
    </source>
</evidence>
<dbReference type="Proteomes" id="UP000731519">
    <property type="component" value="Unassembled WGS sequence"/>
</dbReference>
<evidence type="ECO:0000313" key="6">
    <source>
        <dbReference type="Proteomes" id="UP000194318"/>
    </source>
</evidence>
<gene>
    <name evidence="5" type="ORF">BG846_03517</name>
    <name evidence="4" type="ORF">K701_08220</name>
    <name evidence="3" type="ORF">K701_22160</name>
</gene>
<organism evidence="5 6">
    <name type="scientific">Streptomyces fradiae ATCC 10745 = DSM 40063</name>
    <dbReference type="NCBI Taxonomy" id="1319510"/>
    <lineage>
        <taxon>Bacteria</taxon>
        <taxon>Bacillati</taxon>
        <taxon>Actinomycetota</taxon>
        <taxon>Actinomycetes</taxon>
        <taxon>Kitasatosporales</taxon>
        <taxon>Streptomycetaceae</taxon>
        <taxon>Streptomyces</taxon>
    </lineage>
</organism>
<name>A0A1Y2NUY0_STRFR</name>
<protein>
    <submittedName>
        <fullName evidence="5">Nitroreductase family protein</fullName>
    </submittedName>
</protein>
<keyword evidence="7" id="KW-1185">Reference proteome</keyword>
<dbReference type="AlphaFoldDB" id="A0A1Y2NUY0"/>
<dbReference type="EMBL" id="ASYR01000008">
    <property type="protein sequence ID" value="KAF0650549.1"/>
    <property type="molecule type" value="Genomic_DNA"/>
</dbReference>
<dbReference type="EMBL" id="MIFZ01000259">
    <property type="protein sequence ID" value="OSY50849.1"/>
    <property type="molecule type" value="Genomic_DNA"/>
</dbReference>
<dbReference type="EMBL" id="ASYR01000033">
    <property type="protein sequence ID" value="KAF0647666.1"/>
    <property type="molecule type" value="Genomic_DNA"/>
</dbReference>
<dbReference type="Proteomes" id="UP000194318">
    <property type="component" value="Unassembled WGS sequence"/>
</dbReference>
<dbReference type="GO" id="GO:0016491">
    <property type="term" value="F:oxidoreductase activity"/>
    <property type="evidence" value="ECO:0007669"/>
    <property type="project" value="InterPro"/>
</dbReference>
<dbReference type="Pfam" id="PF00881">
    <property type="entry name" value="Nitroreductase"/>
    <property type="match status" value="1"/>
</dbReference>
<dbReference type="PANTHER" id="PTHR43745">
    <property type="entry name" value="NITROREDUCTASE MJ1384-RELATED"/>
    <property type="match status" value="1"/>
</dbReference>
<accession>A0A1Y2NUY0</accession>
<dbReference type="InterPro" id="IPR029479">
    <property type="entry name" value="Nitroreductase"/>
</dbReference>
<feature type="region of interest" description="Disordered" evidence="1">
    <location>
        <begin position="294"/>
        <end position="325"/>
    </location>
</feature>
<dbReference type="RefSeq" id="WP_031128750.1">
    <property type="nucleotide sequence ID" value="NZ_ASYR01000008.1"/>
</dbReference>
<reference evidence="5 6" key="2">
    <citation type="submission" date="2016-09" db="EMBL/GenBank/DDBJ databases">
        <title>Streptomyces fradiae DSM40063, a candidate organism with high potential of specific P450 cytochromes.</title>
        <authorList>
            <person name="Grumaz C."/>
            <person name="Vainshtein Y."/>
            <person name="Kirstahler P."/>
            <person name="Sohn K."/>
        </authorList>
    </citation>
    <scope>NUCLEOTIDE SEQUENCE [LARGE SCALE GENOMIC DNA]</scope>
    <source>
        <strain evidence="5 6">DSM 40063</strain>
    </source>
</reference>
<dbReference type="SUPFAM" id="SSF55469">
    <property type="entry name" value="FMN-dependent nitroreductase-like"/>
    <property type="match status" value="2"/>
</dbReference>
<sequence>MGYAHEYAHAILHRGRVPMEPTDHVVNWADAPRKGKFHPDAETFALPGTEDLADAPVAPGLLDAAGTAGAAADGGAGGREGAGAAGGFSLTLLSAMLRDSYGLTGRRLGVQANTDLPGLPFYTHANWSRGTAGGGGLYPVSVHWASGPSGPLTPGLHYYDVHRHALQRLLAGDVTGLVREALGPDAPPEALDTDQYLILGVKYWQNSFKYNSFSFHVVSTDVGTLVQTWRIWAAGRGLSVAPVLWFDEPRLNGLLGVPGEEEAVFAVVPLRWDGAAPVRRAGAEVAGAPIASGAGGAPGAAGAPGASAAAGAVPRHRPRARHRDVERSRTLLDFDALRAMHAATLEGAADRPAPGALAAAAALPVEAGGVRAALPEPVFPGGGVRSALRARRSSFGRFDARRPIGAGDLSAVLAACAATRLGGDTDPAGEVRLARVYAFVTHVEGVEPGAYAYDPDRGDLRLVAPGPQGAFLQENYFLANYNLEQAGAVLVPTVRTTAVLDALGDRGYRLAVGTAGAVAQTLYVAASALGLGAGVALGFDNVSYVERLGLADGDEAPLLIMALGHERPGPADFRHEIA</sequence>
<dbReference type="Gene3D" id="3.40.109.10">
    <property type="entry name" value="NADH Oxidase"/>
    <property type="match status" value="2"/>
</dbReference>
<dbReference type="InterPro" id="IPR000415">
    <property type="entry name" value="Nitroreductase-like"/>
</dbReference>
<dbReference type="PANTHER" id="PTHR43745:SF2">
    <property type="entry name" value="NITROREDUCTASE MJ1384-RELATED"/>
    <property type="match status" value="1"/>
</dbReference>
<feature type="domain" description="Nitroreductase" evidence="2">
    <location>
        <begin position="428"/>
        <end position="565"/>
    </location>
</feature>
<dbReference type="GeneID" id="91406066"/>
<proteinExistence type="predicted"/>
<evidence type="ECO:0000313" key="3">
    <source>
        <dbReference type="EMBL" id="KAF0647666.1"/>
    </source>
</evidence>
<feature type="compositionally biased region" description="Low complexity" evidence="1">
    <location>
        <begin position="300"/>
        <end position="313"/>
    </location>
</feature>
<evidence type="ECO:0000313" key="4">
    <source>
        <dbReference type="EMBL" id="KAF0650549.1"/>
    </source>
</evidence>
<evidence type="ECO:0000259" key="2">
    <source>
        <dbReference type="Pfam" id="PF00881"/>
    </source>
</evidence>
<reference evidence="3 7" key="1">
    <citation type="submission" date="2013-05" db="EMBL/GenBank/DDBJ databases">
        <title>Genome Sequence of Streptomyces fradiae.</title>
        <authorList>
            <person name="Kirby R."/>
        </authorList>
    </citation>
    <scope>NUCLEOTIDE SEQUENCE [LARGE SCALE GENOMIC DNA]</scope>
    <source>
        <strain evidence="3 7">ATCC 10745</strain>
    </source>
</reference>
<dbReference type="InterPro" id="IPR052544">
    <property type="entry name" value="Bacteriocin_Proc_Enz"/>
</dbReference>
<comment type="caution">
    <text evidence="5">The sequence shown here is derived from an EMBL/GenBank/DDBJ whole genome shotgun (WGS) entry which is preliminary data.</text>
</comment>
<evidence type="ECO:0000313" key="7">
    <source>
        <dbReference type="Proteomes" id="UP000731519"/>
    </source>
</evidence>